<name>A0A1U6JE18_9CLOT</name>
<sequence length="102" mass="11763">MILINIFILPMTISSIFLKEEPEIIEEKSEIEEISSENIKTFIDEIDDNLLSIKIKDGIGEILVKGKEKIFSLEENRNILIDNIKKLEDNKFLLSIKGNIDE</sequence>
<protein>
    <submittedName>
        <fullName evidence="1">Uncharacterized protein</fullName>
    </submittedName>
</protein>
<dbReference type="EMBL" id="LT799839">
    <property type="protein sequence ID" value="SLK18575.1"/>
    <property type="molecule type" value="Genomic_DNA"/>
</dbReference>
<gene>
    <name evidence="1" type="ORF">CCH01_14990</name>
</gene>
<dbReference type="AlphaFoldDB" id="A0A1U6JE18"/>
<organism evidence="1 2">
    <name type="scientific">Clostridium chauvoei JF4335</name>
    <dbReference type="NCBI Taxonomy" id="1351755"/>
    <lineage>
        <taxon>Bacteria</taxon>
        <taxon>Bacillati</taxon>
        <taxon>Bacillota</taxon>
        <taxon>Clostridia</taxon>
        <taxon>Eubacteriales</taxon>
        <taxon>Clostridiaceae</taxon>
        <taxon>Clostridium</taxon>
    </lineage>
</organism>
<evidence type="ECO:0000313" key="2">
    <source>
        <dbReference type="Proteomes" id="UP000190476"/>
    </source>
</evidence>
<reference evidence="2" key="1">
    <citation type="submission" date="2017-03" db="EMBL/GenBank/DDBJ databases">
        <authorList>
            <person name="Falquet L."/>
            <person name="Falquet L."/>
        </authorList>
    </citation>
    <scope>NUCLEOTIDE SEQUENCE [LARGE SCALE GENOMIC DNA]</scope>
</reference>
<proteinExistence type="predicted"/>
<keyword evidence="2" id="KW-1185">Reference proteome</keyword>
<evidence type="ECO:0000313" key="1">
    <source>
        <dbReference type="EMBL" id="SLK18575.1"/>
    </source>
</evidence>
<accession>A0A1U6JE18</accession>
<dbReference type="STRING" id="1351755.CCH01_14990"/>
<dbReference type="Proteomes" id="UP000190476">
    <property type="component" value="Chromosome I"/>
</dbReference>